<gene>
    <name evidence="1" type="ORF">ERS027646_00684</name>
</gene>
<proteinExistence type="predicted"/>
<accession>A0A655A4J3</accession>
<dbReference type="EMBL" id="CNGE01000077">
    <property type="protein sequence ID" value="CKR79577.1"/>
    <property type="molecule type" value="Genomic_DNA"/>
</dbReference>
<dbReference type="Proteomes" id="UP000048948">
    <property type="component" value="Unassembled WGS sequence"/>
</dbReference>
<name>A0A655A4J3_MYCTX</name>
<sequence length="128" mass="13780">MREQDSLTTDLDAPGHLASVAILGFIGDSHSLRSGFVAESRHAARGSGRTFFLGALESRQLANHRNFFTVDDDGGVAVEPVLGQAASEPFRRPTGIWLLSLLPAAGATVAPPVHVMVPHNYMITYFHL</sequence>
<evidence type="ECO:0000313" key="1">
    <source>
        <dbReference type="EMBL" id="CKR79577.1"/>
    </source>
</evidence>
<dbReference type="AlphaFoldDB" id="A0A655A4J3"/>
<protein>
    <submittedName>
        <fullName evidence="1">Uncharacterized protein</fullName>
    </submittedName>
</protein>
<organism evidence="1 2">
    <name type="scientific">Mycobacterium tuberculosis</name>
    <dbReference type="NCBI Taxonomy" id="1773"/>
    <lineage>
        <taxon>Bacteria</taxon>
        <taxon>Bacillati</taxon>
        <taxon>Actinomycetota</taxon>
        <taxon>Actinomycetes</taxon>
        <taxon>Mycobacteriales</taxon>
        <taxon>Mycobacteriaceae</taxon>
        <taxon>Mycobacterium</taxon>
        <taxon>Mycobacterium tuberculosis complex</taxon>
    </lineage>
</organism>
<reference evidence="1 2" key="1">
    <citation type="submission" date="2015-03" db="EMBL/GenBank/DDBJ databases">
        <authorList>
            <consortium name="Pathogen Informatics"/>
        </authorList>
    </citation>
    <scope>NUCLEOTIDE SEQUENCE [LARGE SCALE GENOMIC DNA]</scope>
    <source>
        <strain evidence="1 2">Bir 172</strain>
    </source>
</reference>
<evidence type="ECO:0000313" key="2">
    <source>
        <dbReference type="Proteomes" id="UP000048948"/>
    </source>
</evidence>